<dbReference type="Proteomes" id="UP000067698">
    <property type="component" value="Chromosome"/>
</dbReference>
<dbReference type="AlphaFoldDB" id="A0AAC8WZ53"/>
<reference evidence="1 2" key="1">
    <citation type="journal article" date="2016" name="Genome Announc.">
        <title>Complete Genome Sequences of Aerococcus christensenii CCUG 28831T, Aerococcus sanguinicola CCUG 43001T, Aerococcus urinae CCUG 36881T, Aerococcus urinaeequi CCUG 28094T, Aerococcus urinaehominis CCUG 42038 BT, and Aerococcus viridans CCUG 4311T.</title>
        <authorList>
            <person name="Carkaci D."/>
            <person name="Dargis R."/>
            <person name="Nielsen X.C."/>
            <person name="Skovgaard O."/>
            <person name="Fuursted K."/>
            <person name="Christensen J.J."/>
        </authorList>
    </citation>
    <scope>NUCLEOTIDE SEQUENCE [LARGE SCALE GENOMIC DNA]</scope>
    <source>
        <strain evidence="1 2">CCUG28094</strain>
    </source>
</reference>
<evidence type="ECO:0000313" key="2">
    <source>
        <dbReference type="Proteomes" id="UP000067698"/>
    </source>
</evidence>
<gene>
    <name evidence="1" type="ORF">AWM74_00070</name>
</gene>
<reference evidence="2" key="2">
    <citation type="submission" date="2016-01" db="EMBL/GenBank/DDBJ databases">
        <title>Six Aerococcus type strain genome sequencing and assembly using PacBio and Illumina Hiseq.</title>
        <authorList>
            <person name="Carkaci D."/>
            <person name="Dargis R."/>
            <person name="Nielsen X.C."/>
            <person name="Skovgaard O."/>
            <person name="Fuursted K."/>
            <person name="Christensen J.J."/>
        </authorList>
    </citation>
    <scope>NUCLEOTIDE SEQUENCE [LARGE SCALE GENOMIC DNA]</scope>
    <source>
        <strain evidence="2">CCUG28094</strain>
    </source>
</reference>
<protein>
    <submittedName>
        <fullName evidence="1">Uncharacterized protein</fullName>
    </submittedName>
</protein>
<accession>A0AAC8WZ53</accession>
<name>A0AAC8WZ53_9LACT</name>
<dbReference type="EMBL" id="CP014162">
    <property type="protein sequence ID" value="AMB96719.1"/>
    <property type="molecule type" value="Genomic_DNA"/>
</dbReference>
<evidence type="ECO:0000313" key="1">
    <source>
        <dbReference type="EMBL" id="AMB96719.1"/>
    </source>
</evidence>
<proteinExistence type="predicted"/>
<organism evidence="1 2">
    <name type="scientific">Aerococcus urinaeequi</name>
    <dbReference type="NCBI Taxonomy" id="51665"/>
    <lineage>
        <taxon>Bacteria</taxon>
        <taxon>Bacillati</taxon>
        <taxon>Bacillota</taxon>
        <taxon>Bacilli</taxon>
        <taxon>Lactobacillales</taxon>
        <taxon>Aerococcaceae</taxon>
        <taxon>Aerococcus</taxon>
    </lineage>
</organism>
<sequence length="80" mass="9285">MNVSAIFQIKISLKVWHPSLNKDSLSINIVTEFKSMELEDTNAMVLDAFGEYLEKVKGLEPKSVRKHQDRVNTFIQTYLR</sequence>